<proteinExistence type="predicted"/>
<dbReference type="Pfam" id="PF05635">
    <property type="entry name" value="23S_rRNA_IVP"/>
    <property type="match status" value="1"/>
</dbReference>
<evidence type="ECO:0000313" key="1">
    <source>
        <dbReference type="EMBL" id="HEC77920.1"/>
    </source>
</evidence>
<gene>
    <name evidence="1" type="ORF">ENI34_02105</name>
</gene>
<dbReference type="InterPro" id="IPR036583">
    <property type="entry name" value="23S_rRNA_IVS_sf"/>
</dbReference>
<protein>
    <submittedName>
        <fullName evidence="1">Four helix bundle protein</fullName>
    </submittedName>
</protein>
<accession>A0A9C9JZH4</accession>
<dbReference type="Proteomes" id="UP000885826">
    <property type="component" value="Unassembled WGS sequence"/>
</dbReference>
<dbReference type="AlphaFoldDB" id="A0A9C9JZH4"/>
<dbReference type="EMBL" id="DRIG01000024">
    <property type="protein sequence ID" value="HEC77920.1"/>
    <property type="molecule type" value="Genomic_DNA"/>
</dbReference>
<dbReference type="NCBIfam" id="TIGR02436">
    <property type="entry name" value="four helix bundle protein"/>
    <property type="match status" value="1"/>
</dbReference>
<dbReference type="InterPro" id="IPR012657">
    <property type="entry name" value="23S_rRNA-intervening_sequence"/>
</dbReference>
<dbReference type="Gene3D" id="1.20.1440.60">
    <property type="entry name" value="23S rRNA-intervening sequence"/>
    <property type="match status" value="1"/>
</dbReference>
<sequence length="131" mass="14440">MLAENKEKATPNIVEELLLCRSVYSMAFEVALRIFELSQGFPRGGPHSLHSKIIQYSSAVCEKLTEAWQNRCETDTFIGSLNDAAVNATEAQAQIDFAAKAGIITAEEAEKLNNTYEDIIDKITGMIKQGN</sequence>
<evidence type="ECO:0000313" key="2">
    <source>
        <dbReference type="Proteomes" id="UP000885826"/>
    </source>
</evidence>
<name>A0A9C9JZH4_UNCW3</name>
<comment type="caution">
    <text evidence="1">The sequence shown here is derived from an EMBL/GenBank/DDBJ whole genome shotgun (WGS) entry which is preliminary data.</text>
</comment>
<dbReference type="SUPFAM" id="SSF158446">
    <property type="entry name" value="IVS-encoded protein-like"/>
    <property type="match status" value="1"/>
</dbReference>
<organism evidence="1 2">
    <name type="scientific">candidate division WOR-3 bacterium</name>
    <dbReference type="NCBI Taxonomy" id="2052148"/>
    <lineage>
        <taxon>Bacteria</taxon>
        <taxon>Bacteria division WOR-3</taxon>
    </lineage>
</organism>
<reference evidence="1" key="1">
    <citation type="journal article" date="2020" name="mSystems">
        <title>Genome- and Community-Level Interaction Insights into Carbon Utilization and Element Cycling Functions of Hydrothermarchaeota in Hydrothermal Sediment.</title>
        <authorList>
            <person name="Zhou Z."/>
            <person name="Liu Y."/>
            <person name="Xu W."/>
            <person name="Pan J."/>
            <person name="Luo Z.H."/>
            <person name="Li M."/>
        </authorList>
    </citation>
    <scope>NUCLEOTIDE SEQUENCE</scope>
    <source>
        <strain evidence="1">HyVt-388</strain>
    </source>
</reference>